<keyword evidence="17" id="KW-1208">Phospholipid metabolism</keyword>
<comment type="pathway">
    <text evidence="4">Lipid metabolism.</text>
</comment>
<reference evidence="21" key="1">
    <citation type="submission" date="2022-06" db="EMBL/GenBank/DDBJ databases">
        <title>Ornithinimicrobium JY.X270.</title>
        <authorList>
            <person name="Huang Y."/>
        </authorList>
    </citation>
    <scope>NUCLEOTIDE SEQUENCE</scope>
    <source>
        <strain evidence="21">JY.X270</strain>
    </source>
</reference>
<evidence type="ECO:0000256" key="5">
    <source>
        <dbReference type="ARBA" id="ARBA00010185"/>
    </source>
</evidence>
<evidence type="ECO:0000256" key="3">
    <source>
        <dbReference type="ARBA" id="ARBA00005119"/>
    </source>
</evidence>
<evidence type="ECO:0000256" key="16">
    <source>
        <dbReference type="ARBA" id="ARBA00023209"/>
    </source>
</evidence>
<evidence type="ECO:0000256" key="9">
    <source>
        <dbReference type="ARBA" id="ARBA00022516"/>
    </source>
</evidence>
<dbReference type="Proteomes" id="UP001056535">
    <property type="component" value="Chromosome"/>
</dbReference>
<keyword evidence="22" id="KW-1185">Reference proteome</keyword>
<keyword evidence="14" id="KW-0443">Lipid metabolism</keyword>
<feature type="transmembrane region" description="Helical" evidence="20">
    <location>
        <begin position="31"/>
        <end position="50"/>
    </location>
</feature>
<feature type="transmembrane region" description="Helical" evidence="20">
    <location>
        <begin position="224"/>
        <end position="243"/>
    </location>
</feature>
<keyword evidence="16" id="KW-0594">Phospholipid biosynthesis</keyword>
<sequence>MEASSRRAFKAQQRSADPATAKAPSRAGRNLPAAIAVGVALGALVIATALLYRPAFVALVTIVAVIGSLELVNALRTGRINAPLVPVLIGALALVPLAYVGGSSAYLLGYGLVALTVLVWRALDGPTGAVRDVAGGVFIVTYVGLAGFAALMLAEPDGGQRIIVFALLTTMSDIGGYAVGVLFGKHPMAPSISPKKSWEGFAGSVLTSVVAGAISVPLLLGGDWWAGALLGVPIAFFATVGDLSESTIKRDLGIKDMGNVLPGHGGVMDRLDSLLITAPVAWVLLSVLVPA</sequence>
<evidence type="ECO:0000256" key="17">
    <source>
        <dbReference type="ARBA" id="ARBA00023264"/>
    </source>
</evidence>
<feature type="transmembrane region" description="Helical" evidence="20">
    <location>
        <begin position="135"/>
        <end position="154"/>
    </location>
</feature>
<evidence type="ECO:0000313" key="21">
    <source>
        <dbReference type="EMBL" id="USQ75181.1"/>
    </source>
</evidence>
<evidence type="ECO:0000256" key="19">
    <source>
        <dbReference type="SAM" id="MobiDB-lite"/>
    </source>
</evidence>
<evidence type="ECO:0000256" key="2">
    <source>
        <dbReference type="ARBA" id="ARBA00004651"/>
    </source>
</evidence>
<keyword evidence="10 18" id="KW-0808">Transferase</keyword>
<evidence type="ECO:0000256" key="18">
    <source>
        <dbReference type="RuleBase" id="RU003938"/>
    </source>
</evidence>
<evidence type="ECO:0000256" key="10">
    <source>
        <dbReference type="ARBA" id="ARBA00022679"/>
    </source>
</evidence>
<keyword evidence="15 20" id="KW-0472">Membrane</keyword>
<feature type="transmembrane region" description="Helical" evidence="20">
    <location>
        <begin position="105"/>
        <end position="123"/>
    </location>
</feature>
<dbReference type="RefSeq" id="WP_252619376.1">
    <property type="nucleotide sequence ID" value="NZ_CP099490.1"/>
</dbReference>
<feature type="transmembrane region" description="Helical" evidence="20">
    <location>
        <begin position="82"/>
        <end position="99"/>
    </location>
</feature>
<protein>
    <recommendedName>
        <fullName evidence="7 18">Phosphatidate cytidylyltransferase</fullName>
        <ecNumber evidence="6 18">2.7.7.41</ecNumber>
    </recommendedName>
</protein>
<keyword evidence="9" id="KW-0444">Lipid biosynthesis</keyword>
<comment type="subcellular location">
    <subcellularLocation>
        <location evidence="2">Cell membrane</location>
        <topology evidence="2">Multi-pass membrane protein</topology>
    </subcellularLocation>
</comment>
<evidence type="ECO:0000256" key="14">
    <source>
        <dbReference type="ARBA" id="ARBA00023098"/>
    </source>
</evidence>
<comment type="similarity">
    <text evidence="5 18">Belongs to the CDS family.</text>
</comment>
<dbReference type="PROSITE" id="PS01315">
    <property type="entry name" value="CDS"/>
    <property type="match status" value="1"/>
</dbReference>
<dbReference type="PANTHER" id="PTHR46382:SF1">
    <property type="entry name" value="PHOSPHATIDATE CYTIDYLYLTRANSFERASE"/>
    <property type="match status" value="1"/>
</dbReference>
<accession>A0ABY4YEI7</accession>
<evidence type="ECO:0000256" key="6">
    <source>
        <dbReference type="ARBA" id="ARBA00012487"/>
    </source>
</evidence>
<keyword evidence="12 18" id="KW-0548">Nucleotidyltransferase</keyword>
<feature type="transmembrane region" description="Helical" evidence="20">
    <location>
        <begin position="56"/>
        <end position="75"/>
    </location>
</feature>
<evidence type="ECO:0000256" key="12">
    <source>
        <dbReference type="ARBA" id="ARBA00022695"/>
    </source>
</evidence>
<dbReference type="PANTHER" id="PTHR46382">
    <property type="entry name" value="PHOSPHATIDATE CYTIDYLYLTRANSFERASE"/>
    <property type="match status" value="1"/>
</dbReference>
<dbReference type="EC" id="2.7.7.41" evidence="6 18"/>
<dbReference type="Pfam" id="PF01148">
    <property type="entry name" value="CTP_transf_1"/>
    <property type="match status" value="1"/>
</dbReference>
<evidence type="ECO:0000256" key="1">
    <source>
        <dbReference type="ARBA" id="ARBA00001698"/>
    </source>
</evidence>
<feature type="region of interest" description="Disordered" evidence="19">
    <location>
        <begin position="1"/>
        <end position="25"/>
    </location>
</feature>
<evidence type="ECO:0000256" key="4">
    <source>
        <dbReference type="ARBA" id="ARBA00005189"/>
    </source>
</evidence>
<dbReference type="EMBL" id="CP099490">
    <property type="protein sequence ID" value="USQ75181.1"/>
    <property type="molecule type" value="Genomic_DNA"/>
</dbReference>
<evidence type="ECO:0000256" key="15">
    <source>
        <dbReference type="ARBA" id="ARBA00023136"/>
    </source>
</evidence>
<dbReference type="GO" id="GO:0016779">
    <property type="term" value="F:nucleotidyltransferase activity"/>
    <property type="evidence" value="ECO:0007669"/>
    <property type="project" value="UniProtKB-KW"/>
</dbReference>
<proteinExistence type="inferred from homology"/>
<keyword evidence="13 20" id="KW-1133">Transmembrane helix</keyword>
<name>A0ABY4YEI7_9MICO</name>
<keyword evidence="11 18" id="KW-0812">Transmembrane</keyword>
<gene>
    <name evidence="21" type="ORF">NF557_11110</name>
</gene>
<dbReference type="InterPro" id="IPR000374">
    <property type="entry name" value="PC_trans"/>
</dbReference>
<comment type="pathway">
    <text evidence="3 18">Phospholipid metabolism; CDP-diacylglycerol biosynthesis; CDP-diacylglycerol from sn-glycerol 3-phosphate: step 3/3.</text>
</comment>
<feature type="transmembrane region" description="Helical" evidence="20">
    <location>
        <begin position="160"/>
        <end position="179"/>
    </location>
</feature>
<evidence type="ECO:0000256" key="7">
    <source>
        <dbReference type="ARBA" id="ARBA00019373"/>
    </source>
</evidence>
<evidence type="ECO:0000313" key="22">
    <source>
        <dbReference type="Proteomes" id="UP001056535"/>
    </source>
</evidence>
<feature type="transmembrane region" description="Helical" evidence="20">
    <location>
        <begin position="200"/>
        <end position="218"/>
    </location>
</feature>
<evidence type="ECO:0000256" key="11">
    <source>
        <dbReference type="ARBA" id="ARBA00022692"/>
    </source>
</evidence>
<organism evidence="21 22">
    <name type="scientific">Ornithinimicrobium cryptoxanthini</name>
    <dbReference type="NCBI Taxonomy" id="2934161"/>
    <lineage>
        <taxon>Bacteria</taxon>
        <taxon>Bacillati</taxon>
        <taxon>Actinomycetota</taxon>
        <taxon>Actinomycetes</taxon>
        <taxon>Micrococcales</taxon>
        <taxon>Ornithinimicrobiaceae</taxon>
        <taxon>Ornithinimicrobium</taxon>
    </lineage>
</organism>
<keyword evidence="8" id="KW-1003">Cell membrane</keyword>
<comment type="catalytic activity">
    <reaction evidence="1 18">
        <text>a 1,2-diacyl-sn-glycero-3-phosphate + CTP + H(+) = a CDP-1,2-diacyl-sn-glycerol + diphosphate</text>
        <dbReference type="Rhea" id="RHEA:16229"/>
        <dbReference type="ChEBI" id="CHEBI:15378"/>
        <dbReference type="ChEBI" id="CHEBI:33019"/>
        <dbReference type="ChEBI" id="CHEBI:37563"/>
        <dbReference type="ChEBI" id="CHEBI:58332"/>
        <dbReference type="ChEBI" id="CHEBI:58608"/>
        <dbReference type="EC" id="2.7.7.41"/>
    </reaction>
</comment>
<evidence type="ECO:0000256" key="13">
    <source>
        <dbReference type="ARBA" id="ARBA00022989"/>
    </source>
</evidence>
<evidence type="ECO:0000256" key="20">
    <source>
        <dbReference type="SAM" id="Phobius"/>
    </source>
</evidence>
<evidence type="ECO:0000256" key="8">
    <source>
        <dbReference type="ARBA" id="ARBA00022475"/>
    </source>
</evidence>